<dbReference type="Pfam" id="PF03478">
    <property type="entry name" value="Beta-prop_KIB1-4"/>
    <property type="match status" value="1"/>
</dbReference>
<proteinExistence type="predicted"/>
<accession>A0A3L6SHQ5</accession>
<dbReference type="OrthoDB" id="619541at2759"/>
<dbReference type="SMART" id="SM00256">
    <property type="entry name" value="FBOX"/>
    <property type="match status" value="1"/>
</dbReference>
<evidence type="ECO:0000259" key="1">
    <source>
        <dbReference type="SMART" id="SM00256"/>
    </source>
</evidence>
<sequence length="378" mass="41484">MEGSNDWASLPWLILEGVASHLTEPKDFVRIRSVCPKWRDAIRLTAHGLFQPWIMIKEGAGDGDSGSVLFHSVPALRGKIIIGSGAGLLIGIDRYDDLSIVLVNPLTGESTALPRLPDCFQFHGCGHTSGFATDHEVNGEVDVVVVVVLVWAPGLGPTAALWRLGSEDGWATTHDANAERFWALLPRHRDRLVTHGPQVLESELAAAAAAEKDLANSSTELLPGRNGAYLIEHEGKVCFLFENYYGQYNYNPEMPAEARVIFALNDVGDGLVIVDWADAQELRDKAIFQGVDGACYVIPASDDRGLSKNAVYYFDWRHMGLEDEAEDDADDWGGWAFCLCKWDIVESVDTIVKHIPNPAPVAWAITTWFVPSFKACPA</sequence>
<reference evidence="3" key="1">
    <citation type="journal article" date="2019" name="Nat. Commun.">
        <title>The genome of broomcorn millet.</title>
        <authorList>
            <person name="Zou C."/>
            <person name="Miki D."/>
            <person name="Li D."/>
            <person name="Tang Q."/>
            <person name="Xiao L."/>
            <person name="Rajput S."/>
            <person name="Deng P."/>
            <person name="Jia W."/>
            <person name="Huang R."/>
            <person name="Zhang M."/>
            <person name="Sun Y."/>
            <person name="Hu J."/>
            <person name="Fu X."/>
            <person name="Schnable P.S."/>
            <person name="Li F."/>
            <person name="Zhang H."/>
            <person name="Feng B."/>
            <person name="Zhu X."/>
            <person name="Liu R."/>
            <person name="Schnable J.C."/>
            <person name="Zhu J.-K."/>
            <person name="Zhang H."/>
        </authorList>
    </citation>
    <scope>NUCLEOTIDE SEQUENCE [LARGE SCALE GENOMIC DNA]</scope>
</reference>
<dbReference type="Proteomes" id="UP000275267">
    <property type="component" value="Unassembled WGS sequence"/>
</dbReference>
<dbReference type="PANTHER" id="PTHR33165:SF76">
    <property type="entry name" value="OS01G0526550 PROTEIN"/>
    <property type="match status" value="1"/>
</dbReference>
<dbReference type="CDD" id="cd09917">
    <property type="entry name" value="F-box_SF"/>
    <property type="match status" value="1"/>
</dbReference>
<gene>
    <name evidence="2" type="ORF">C2845_PM07G13530</name>
</gene>
<comment type="caution">
    <text evidence="2">The sequence shown here is derived from an EMBL/GenBank/DDBJ whole genome shotgun (WGS) entry which is preliminary data.</text>
</comment>
<dbReference type="InterPro" id="IPR001810">
    <property type="entry name" value="F-box_dom"/>
</dbReference>
<name>A0A3L6SHQ5_PANMI</name>
<dbReference type="InterPro" id="IPR005174">
    <property type="entry name" value="KIB1-4_b-propeller"/>
</dbReference>
<keyword evidence="3" id="KW-1185">Reference proteome</keyword>
<dbReference type="Gene3D" id="1.20.1280.50">
    <property type="match status" value="1"/>
</dbReference>
<dbReference type="AlphaFoldDB" id="A0A3L6SHQ5"/>
<dbReference type="PANTHER" id="PTHR33165">
    <property type="entry name" value="F-BOX DOMAIN CONTAINING PROTEIN-LIKE-RELATED"/>
    <property type="match status" value="1"/>
</dbReference>
<dbReference type="EMBL" id="PQIB02000004">
    <property type="protein sequence ID" value="RLN21675.1"/>
    <property type="molecule type" value="Genomic_DNA"/>
</dbReference>
<dbReference type="SUPFAM" id="SSF81383">
    <property type="entry name" value="F-box domain"/>
    <property type="match status" value="1"/>
</dbReference>
<evidence type="ECO:0000313" key="3">
    <source>
        <dbReference type="Proteomes" id="UP000275267"/>
    </source>
</evidence>
<dbReference type="InterPro" id="IPR036047">
    <property type="entry name" value="F-box-like_dom_sf"/>
</dbReference>
<organism evidence="2 3">
    <name type="scientific">Panicum miliaceum</name>
    <name type="common">Proso millet</name>
    <name type="synonym">Broomcorn millet</name>
    <dbReference type="NCBI Taxonomy" id="4540"/>
    <lineage>
        <taxon>Eukaryota</taxon>
        <taxon>Viridiplantae</taxon>
        <taxon>Streptophyta</taxon>
        <taxon>Embryophyta</taxon>
        <taxon>Tracheophyta</taxon>
        <taxon>Spermatophyta</taxon>
        <taxon>Magnoliopsida</taxon>
        <taxon>Liliopsida</taxon>
        <taxon>Poales</taxon>
        <taxon>Poaceae</taxon>
        <taxon>PACMAD clade</taxon>
        <taxon>Panicoideae</taxon>
        <taxon>Panicodae</taxon>
        <taxon>Paniceae</taxon>
        <taxon>Panicinae</taxon>
        <taxon>Panicum</taxon>
        <taxon>Panicum sect. Panicum</taxon>
    </lineage>
</organism>
<evidence type="ECO:0000313" key="2">
    <source>
        <dbReference type="EMBL" id="RLN21675.1"/>
    </source>
</evidence>
<feature type="domain" description="F-box" evidence="1">
    <location>
        <begin position="10"/>
        <end position="51"/>
    </location>
</feature>
<protein>
    <recommendedName>
        <fullName evidence="1">F-box domain-containing protein</fullName>
    </recommendedName>
</protein>